<organism evidence="3 4">
    <name type="scientific">Collybiopsis confluens</name>
    <dbReference type="NCBI Taxonomy" id="2823264"/>
    <lineage>
        <taxon>Eukaryota</taxon>
        <taxon>Fungi</taxon>
        <taxon>Dikarya</taxon>
        <taxon>Basidiomycota</taxon>
        <taxon>Agaricomycotina</taxon>
        <taxon>Agaricomycetes</taxon>
        <taxon>Agaricomycetidae</taxon>
        <taxon>Agaricales</taxon>
        <taxon>Marasmiineae</taxon>
        <taxon>Omphalotaceae</taxon>
        <taxon>Collybiopsis</taxon>
    </lineage>
</organism>
<dbReference type="Proteomes" id="UP000518752">
    <property type="component" value="Unassembled WGS sequence"/>
</dbReference>
<protein>
    <submittedName>
        <fullName evidence="3">Uncharacterized protein</fullName>
    </submittedName>
</protein>
<feature type="compositionally biased region" description="Basic residues" evidence="2">
    <location>
        <begin position="404"/>
        <end position="414"/>
    </location>
</feature>
<dbReference type="AlphaFoldDB" id="A0A8H5HXU3"/>
<keyword evidence="4" id="KW-1185">Reference proteome</keyword>
<accession>A0A8H5HXU3</accession>
<dbReference type="OrthoDB" id="2681654at2759"/>
<feature type="coiled-coil region" evidence="1">
    <location>
        <begin position="114"/>
        <end position="306"/>
    </location>
</feature>
<feature type="coiled-coil region" evidence="1">
    <location>
        <begin position="18"/>
        <end position="45"/>
    </location>
</feature>
<gene>
    <name evidence="3" type="ORF">D9757_002345</name>
</gene>
<evidence type="ECO:0000313" key="3">
    <source>
        <dbReference type="EMBL" id="KAF5391546.1"/>
    </source>
</evidence>
<evidence type="ECO:0000256" key="2">
    <source>
        <dbReference type="SAM" id="MobiDB-lite"/>
    </source>
</evidence>
<feature type="region of interest" description="Disordered" evidence="2">
    <location>
        <begin position="329"/>
        <end position="500"/>
    </location>
</feature>
<sequence length="500" mass="56449">MSRRAVTPSLEASQQTHIDDLVHRNRAHERTIQNLKDEITKEKLRAKSAVLDIQAKLHDEKHGWREAVDTLQTSHRIHAYRLQVEIESAKCAVMDEQELLRHEKVAGLQKQYTITKFQMQESELERRIDELEDELDELKLRSREEKLALKARMSELQMRVKVQGEHLESAELERAEIQGELNTLHQTNAESQVSSESLIVKLERSQLQLEGERSKNNDLEQVNDDLKRSNEDLKRQIAKWQSLESKGDTELETARRKRVELEVQLQVVQNQLAALGEENASMQRKLEVAKERINEWQGHVTGLEKKLTKGERANRKLLSEIESLDVNAKNNRVESEDEVAQAMTQLPPSSPPTTAGISRRRTAPKQPSSNPQSQTNSVPPAATSSRLPSSDDADEDVQEVKAPARPKGKGRSRPRSIVTENEAETAKEPARKRSRAKSSSKKSFADSDTEEISAETVASSSGPSKALETKQKRKRKAPSPLPAVDEDQGEDDEGNREAPS</sequence>
<dbReference type="Gene3D" id="1.20.5.170">
    <property type="match status" value="1"/>
</dbReference>
<feature type="compositionally biased region" description="Polar residues" evidence="2">
    <location>
        <begin position="342"/>
        <end position="356"/>
    </location>
</feature>
<comment type="caution">
    <text evidence="3">The sequence shown here is derived from an EMBL/GenBank/DDBJ whole genome shotgun (WGS) entry which is preliminary data.</text>
</comment>
<evidence type="ECO:0000256" key="1">
    <source>
        <dbReference type="SAM" id="Coils"/>
    </source>
</evidence>
<feature type="compositionally biased region" description="Acidic residues" evidence="2">
    <location>
        <begin position="484"/>
        <end position="494"/>
    </location>
</feature>
<reference evidence="3 4" key="1">
    <citation type="journal article" date="2020" name="ISME J.">
        <title>Uncovering the hidden diversity of litter-decomposition mechanisms in mushroom-forming fungi.</title>
        <authorList>
            <person name="Floudas D."/>
            <person name="Bentzer J."/>
            <person name="Ahren D."/>
            <person name="Johansson T."/>
            <person name="Persson P."/>
            <person name="Tunlid A."/>
        </authorList>
    </citation>
    <scope>NUCLEOTIDE SEQUENCE [LARGE SCALE GENOMIC DNA]</scope>
    <source>
        <strain evidence="3 4">CBS 406.79</strain>
    </source>
</reference>
<evidence type="ECO:0000313" key="4">
    <source>
        <dbReference type="Proteomes" id="UP000518752"/>
    </source>
</evidence>
<proteinExistence type="predicted"/>
<dbReference type="EMBL" id="JAACJN010000009">
    <property type="protein sequence ID" value="KAF5391546.1"/>
    <property type="molecule type" value="Genomic_DNA"/>
</dbReference>
<name>A0A8H5HXU3_9AGAR</name>
<feature type="compositionally biased region" description="Low complexity" evidence="2">
    <location>
        <begin position="366"/>
        <end position="380"/>
    </location>
</feature>
<keyword evidence="1" id="KW-0175">Coiled coil</keyword>